<keyword evidence="6" id="KW-0547">Nucleotide-binding</keyword>
<dbReference type="InterPro" id="IPR001757">
    <property type="entry name" value="P_typ_ATPase"/>
</dbReference>
<evidence type="ECO:0000256" key="10">
    <source>
        <dbReference type="ARBA" id="ARBA00023136"/>
    </source>
</evidence>
<feature type="transmembrane region" description="Helical" evidence="11">
    <location>
        <begin position="74"/>
        <end position="98"/>
    </location>
</feature>
<dbReference type="PANTHER" id="PTHR43520:SF8">
    <property type="entry name" value="P-TYPE CU(+) TRANSPORTER"/>
    <property type="match status" value="1"/>
</dbReference>
<keyword evidence="9 11" id="KW-1133">Transmembrane helix</keyword>
<keyword evidence="5" id="KW-0479">Metal-binding</keyword>
<dbReference type="GO" id="GO:0016887">
    <property type="term" value="F:ATP hydrolysis activity"/>
    <property type="evidence" value="ECO:0007669"/>
    <property type="project" value="InterPro"/>
</dbReference>
<dbReference type="GO" id="GO:0043682">
    <property type="term" value="F:P-type divalent copper transporter activity"/>
    <property type="evidence" value="ECO:0007669"/>
    <property type="project" value="TreeGrafter"/>
</dbReference>
<dbReference type="NCBIfam" id="TIGR01494">
    <property type="entry name" value="ATPase_P-type"/>
    <property type="match status" value="1"/>
</dbReference>
<evidence type="ECO:0000256" key="5">
    <source>
        <dbReference type="ARBA" id="ARBA00022723"/>
    </source>
</evidence>
<evidence type="ECO:0000256" key="11">
    <source>
        <dbReference type="SAM" id="Phobius"/>
    </source>
</evidence>
<keyword evidence="3" id="KW-1003">Cell membrane</keyword>
<dbReference type="Pfam" id="PF00122">
    <property type="entry name" value="E1-E2_ATPase"/>
    <property type="match status" value="1"/>
</dbReference>
<feature type="non-terminal residue" evidence="13">
    <location>
        <position position="1"/>
    </location>
</feature>
<reference evidence="13" key="1">
    <citation type="submission" date="2018-05" db="EMBL/GenBank/DDBJ databases">
        <authorList>
            <person name="Lanie J.A."/>
            <person name="Ng W.-L."/>
            <person name="Kazmierczak K.M."/>
            <person name="Andrzejewski T.M."/>
            <person name="Davidsen T.M."/>
            <person name="Wayne K.J."/>
            <person name="Tettelin H."/>
            <person name="Glass J.I."/>
            <person name="Rusch D."/>
            <person name="Podicherti R."/>
            <person name="Tsui H.-C.T."/>
            <person name="Winkler M.E."/>
        </authorList>
    </citation>
    <scope>NUCLEOTIDE SEQUENCE</scope>
</reference>
<evidence type="ECO:0000256" key="7">
    <source>
        <dbReference type="ARBA" id="ARBA00022840"/>
    </source>
</evidence>
<accession>A0A382M1R0</accession>
<comment type="similarity">
    <text evidence="2">Belongs to the cation transport ATPase (P-type) (TC 3.A.3) family. Type IB subfamily.</text>
</comment>
<organism evidence="13">
    <name type="scientific">marine metagenome</name>
    <dbReference type="NCBI Taxonomy" id="408172"/>
    <lineage>
        <taxon>unclassified sequences</taxon>
        <taxon>metagenomes</taxon>
        <taxon>ecological metagenomes</taxon>
    </lineage>
</organism>
<feature type="transmembrane region" description="Helical" evidence="11">
    <location>
        <begin position="267"/>
        <end position="289"/>
    </location>
</feature>
<feature type="domain" description="P-type ATPase A" evidence="12">
    <location>
        <begin position="150"/>
        <end position="250"/>
    </location>
</feature>
<evidence type="ECO:0000256" key="8">
    <source>
        <dbReference type="ARBA" id="ARBA00022967"/>
    </source>
</evidence>
<comment type="subcellular location">
    <subcellularLocation>
        <location evidence="1">Cell membrane</location>
        <topology evidence="1">Multi-pass membrane protein</topology>
    </subcellularLocation>
</comment>
<dbReference type="PROSITE" id="PS00154">
    <property type="entry name" value="ATPASE_E1_E2"/>
    <property type="match status" value="1"/>
</dbReference>
<sequence>ELDNMRRRFYVSLVFTVPVFVLAMSEMVPGQLLQEVLSPVWLGWVQWLLATPVVLWAGLPFFERAVASLRNRSPNMFTLVGLGTGLAYVYSLVAILAPDVFPGSFRSEEGFVAVYFEAAAVIITLVLLGQVLELQARSRTNSAIKELLGLAPVTARWIDGDGSEQDVPLDKVQVGDHLRVRPGERVPVDGVVTDGGSAVDESMVTGEPVPVEKTVGDTLTGGTVNGTGALIMEARKVGRHTLLARIVQMVSEAQRSRAPIQKLADVVSAYFVPAVVLIAVLTFTCWATLGPSPRMAYALVNAVAVLIIACPCALGLATPMSIMVGMGRGARAGVLTKNAEVLEILENIDTLVVDKTGTLTEGRPKLVSVLAVDGPEAMGANSGGDADSFLA</sequence>
<dbReference type="InterPro" id="IPR018303">
    <property type="entry name" value="ATPase_P-typ_P_site"/>
</dbReference>
<dbReference type="GO" id="GO:0005524">
    <property type="term" value="F:ATP binding"/>
    <property type="evidence" value="ECO:0007669"/>
    <property type="project" value="UniProtKB-KW"/>
</dbReference>
<dbReference type="GO" id="GO:0005507">
    <property type="term" value="F:copper ion binding"/>
    <property type="evidence" value="ECO:0007669"/>
    <property type="project" value="TreeGrafter"/>
</dbReference>
<evidence type="ECO:0000256" key="3">
    <source>
        <dbReference type="ARBA" id="ARBA00022475"/>
    </source>
</evidence>
<dbReference type="AlphaFoldDB" id="A0A382M1R0"/>
<dbReference type="EMBL" id="UINC01090618">
    <property type="protein sequence ID" value="SVC42720.1"/>
    <property type="molecule type" value="Genomic_DNA"/>
</dbReference>
<keyword evidence="7" id="KW-0067">ATP-binding</keyword>
<proteinExistence type="inferred from homology"/>
<feature type="non-terminal residue" evidence="13">
    <location>
        <position position="391"/>
    </location>
</feature>
<dbReference type="PRINTS" id="PR00943">
    <property type="entry name" value="CUATPASE"/>
</dbReference>
<dbReference type="SUPFAM" id="SSF81665">
    <property type="entry name" value="Calcium ATPase, transmembrane domain M"/>
    <property type="match status" value="1"/>
</dbReference>
<dbReference type="PANTHER" id="PTHR43520">
    <property type="entry name" value="ATP7, ISOFORM B"/>
    <property type="match status" value="1"/>
</dbReference>
<name>A0A382M1R0_9ZZZZ</name>
<dbReference type="GO" id="GO:0055070">
    <property type="term" value="P:copper ion homeostasis"/>
    <property type="evidence" value="ECO:0007669"/>
    <property type="project" value="TreeGrafter"/>
</dbReference>
<dbReference type="Gene3D" id="2.70.150.10">
    <property type="entry name" value="Calcium-transporting ATPase, cytoplasmic transduction domain A"/>
    <property type="match status" value="1"/>
</dbReference>
<dbReference type="InterPro" id="IPR008250">
    <property type="entry name" value="ATPase_P-typ_transduc_dom_A_sf"/>
</dbReference>
<keyword evidence="10 11" id="KW-0472">Membrane</keyword>
<evidence type="ECO:0000256" key="1">
    <source>
        <dbReference type="ARBA" id="ARBA00004651"/>
    </source>
</evidence>
<evidence type="ECO:0000259" key="12">
    <source>
        <dbReference type="Pfam" id="PF00122"/>
    </source>
</evidence>
<feature type="transmembrane region" description="Helical" evidence="11">
    <location>
        <begin position="110"/>
        <end position="132"/>
    </location>
</feature>
<protein>
    <recommendedName>
        <fullName evidence="12">P-type ATPase A domain-containing protein</fullName>
    </recommendedName>
</protein>
<evidence type="ECO:0000313" key="13">
    <source>
        <dbReference type="EMBL" id="SVC42720.1"/>
    </source>
</evidence>
<gene>
    <name evidence="13" type="ORF">METZ01_LOCUS295574</name>
</gene>
<feature type="transmembrane region" description="Helical" evidence="11">
    <location>
        <begin position="9"/>
        <end position="28"/>
    </location>
</feature>
<dbReference type="InterPro" id="IPR023214">
    <property type="entry name" value="HAD_sf"/>
</dbReference>
<feature type="transmembrane region" description="Helical" evidence="11">
    <location>
        <begin position="40"/>
        <end position="62"/>
    </location>
</feature>
<evidence type="ECO:0000256" key="2">
    <source>
        <dbReference type="ARBA" id="ARBA00006024"/>
    </source>
</evidence>
<keyword evidence="4 11" id="KW-0812">Transmembrane</keyword>
<dbReference type="Gene3D" id="3.40.50.1000">
    <property type="entry name" value="HAD superfamily/HAD-like"/>
    <property type="match status" value="1"/>
</dbReference>
<dbReference type="FunFam" id="2.70.150.10:FF:000020">
    <property type="entry name" value="Copper-exporting P-type ATPase A"/>
    <property type="match status" value="1"/>
</dbReference>
<dbReference type="SUPFAM" id="SSF81653">
    <property type="entry name" value="Calcium ATPase, transduction domain A"/>
    <property type="match status" value="1"/>
</dbReference>
<keyword evidence="8" id="KW-1278">Translocase</keyword>
<dbReference type="PRINTS" id="PR00119">
    <property type="entry name" value="CATATPASE"/>
</dbReference>
<feature type="transmembrane region" description="Helical" evidence="11">
    <location>
        <begin position="295"/>
        <end position="318"/>
    </location>
</feature>
<dbReference type="InterPro" id="IPR059000">
    <property type="entry name" value="ATPase_P-type_domA"/>
</dbReference>
<evidence type="ECO:0000256" key="4">
    <source>
        <dbReference type="ARBA" id="ARBA00022692"/>
    </source>
</evidence>
<evidence type="ECO:0000256" key="9">
    <source>
        <dbReference type="ARBA" id="ARBA00022989"/>
    </source>
</evidence>
<evidence type="ECO:0000256" key="6">
    <source>
        <dbReference type="ARBA" id="ARBA00022741"/>
    </source>
</evidence>
<dbReference type="GO" id="GO:0005886">
    <property type="term" value="C:plasma membrane"/>
    <property type="evidence" value="ECO:0007669"/>
    <property type="project" value="UniProtKB-SubCell"/>
</dbReference>
<dbReference type="InterPro" id="IPR023298">
    <property type="entry name" value="ATPase_P-typ_TM_dom_sf"/>
</dbReference>